<reference evidence="1 2" key="1">
    <citation type="submission" date="2018-06" db="EMBL/GenBank/DDBJ databases">
        <authorList>
            <consortium name="Pathogen Informatics"/>
            <person name="Doyle S."/>
        </authorList>
    </citation>
    <scope>NUCLEOTIDE SEQUENCE [LARGE SCALE GENOMIC DNA]</scope>
    <source>
        <strain evidence="1 2">NCTC10038</strain>
    </source>
</reference>
<sequence>MPAKAAGQSIYALAGTPLSRASPLPHLDRGVSGSWVLLSAQLSTVRTRFKPTPPNPCGSGLAREGGGSVDLCIGWHTAFAGKPAPTFGSASVRWPYSARYISQYHKNSQHHQTPVGAGLLAIAVDQSIPHVTDPPPSRASPLPLLYLCLSDWPHSTVLGRGGLQVVRPVGHRKMLVRLARTADEAGVAVGR</sequence>
<dbReference type="Proteomes" id="UP000248640">
    <property type="component" value="Chromosome 1"/>
</dbReference>
<evidence type="ECO:0000313" key="2">
    <source>
        <dbReference type="Proteomes" id="UP000248640"/>
    </source>
</evidence>
<evidence type="ECO:0000313" key="1">
    <source>
        <dbReference type="EMBL" id="SQF88831.1"/>
    </source>
</evidence>
<protein>
    <submittedName>
        <fullName evidence="1">Uncharacterized protein</fullName>
    </submittedName>
</protein>
<name>A0A8B4I082_PSEFL</name>
<proteinExistence type="predicted"/>
<accession>A0A8B4I082</accession>
<dbReference type="EMBL" id="LS483372">
    <property type="protein sequence ID" value="SQF88831.1"/>
    <property type="molecule type" value="Genomic_DNA"/>
</dbReference>
<organism evidence="1 2">
    <name type="scientific">Pseudomonas fluorescens</name>
    <dbReference type="NCBI Taxonomy" id="294"/>
    <lineage>
        <taxon>Bacteria</taxon>
        <taxon>Pseudomonadati</taxon>
        <taxon>Pseudomonadota</taxon>
        <taxon>Gammaproteobacteria</taxon>
        <taxon>Pseudomonadales</taxon>
        <taxon>Pseudomonadaceae</taxon>
        <taxon>Pseudomonas</taxon>
    </lineage>
</organism>
<gene>
    <name evidence="1" type="ORF">NCTC10038_00192</name>
</gene>
<dbReference type="AlphaFoldDB" id="A0A8B4I082"/>